<evidence type="ECO:0000313" key="3">
    <source>
        <dbReference type="Proteomes" id="UP000004069"/>
    </source>
</evidence>
<protein>
    <submittedName>
        <fullName evidence="2">Uncharacterized protein</fullName>
    </submittedName>
</protein>
<gene>
    <name evidence="2" type="ORF">HMPREF0493_0532</name>
</gene>
<dbReference type="AlphaFoldDB" id="D4YSQ4"/>
<feature type="compositionally biased region" description="Low complexity" evidence="1">
    <location>
        <begin position="94"/>
        <end position="105"/>
    </location>
</feature>
<organism evidence="2 3">
    <name type="scientific">Lactobacillus amylolyticus DSM 11664</name>
    <dbReference type="NCBI Taxonomy" id="585524"/>
    <lineage>
        <taxon>Bacteria</taxon>
        <taxon>Bacillati</taxon>
        <taxon>Bacillota</taxon>
        <taxon>Bacilli</taxon>
        <taxon>Lactobacillales</taxon>
        <taxon>Lactobacillaceae</taxon>
        <taxon>Lactobacillus</taxon>
    </lineage>
</organism>
<dbReference type="PATRIC" id="fig|585524.9.peg.1297"/>
<reference evidence="2 3" key="1">
    <citation type="submission" date="2010-04" db="EMBL/GenBank/DDBJ databases">
        <authorList>
            <person name="Muzny D."/>
            <person name="Qin X."/>
            <person name="Deng J."/>
            <person name="Jiang H."/>
            <person name="Liu Y."/>
            <person name="Qu J."/>
            <person name="Song X.-Z."/>
            <person name="Zhang L."/>
            <person name="Thornton R."/>
            <person name="Coyle M."/>
            <person name="Francisco L."/>
            <person name="Jackson L."/>
            <person name="Javaid M."/>
            <person name="Korchina V."/>
            <person name="Kovar C."/>
            <person name="Mata R."/>
            <person name="Mathew T."/>
            <person name="Ngo R."/>
            <person name="Nguyen L."/>
            <person name="Nguyen N."/>
            <person name="Okwuonu G."/>
            <person name="Ongeri F."/>
            <person name="Pham C."/>
            <person name="Simmons D."/>
            <person name="Wilczek-Boney K."/>
            <person name="Hale W."/>
            <person name="Jakkamsetti A."/>
            <person name="Pham P."/>
            <person name="Ruth R."/>
            <person name="San Lucas F."/>
            <person name="Warren J."/>
            <person name="Zhang J."/>
            <person name="Zhao Z."/>
            <person name="Zhou C."/>
            <person name="Zhu D."/>
            <person name="Lee S."/>
            <person name="Bess C."/>
            <person name="Blankenburg K."/>
            <person name="Forbes L."/>
            <person name="Fu Q."/>
            <person name="Gubbala S."/>
            <person name="Hirani K."/>
            <person name="Jayaseelan J.C."/>
            <person name="Lara F."/>
            <person name="Munidasa M."/>
            <person name="Palculict T."/>
            <person name="Patil S."/>
            <person name="Pu L.-L."/>
            <person name="Saada N."/>
            <person name="Tang L."/>
            <person name="Weissenberger G."/>
            <person name="Zhu Y."/>
            <person name="Hemphill L."/>
            <person name="Shang Y."/>
            <person name="Youmans B."/>
            <person name="Ayvaz T."/>
            <person name="Ross M."/>
            <person name="Santibanez J."/>
            <person name="Aqrawi P."/>
            <person name="Gross S."/>
            <person name="Joshi V."/>
            <person name="Fowler G."/>
            <person name="Nazareth L."/>
            <person name="Reid J."/>
            <person name="Worley K."/>
            <person name="Petrosino J."/>
            <person name="Highlander S."/>
            <person name="Gibbs R."/>
        </authorList>
    </citation>
    <scope>NUCLEOTIDE SEQUENCE [LARGE SCALE GENOMIC DNA]</scope>
    <source>
        <strain evidence="2 3">DSM 11664</strain>
    </source>
</reference>
<accession>D4YSQ4</accession>
<evidence type="ECO:0000313" key="2">
    <source>
        <dbReference type="EMBL" id="EFG55828.1"/>
    </source>
</evidence>
<name>D4YSQ4_9LACO</name>
<dbReference type="RefSeq" id="WP_006351685.1">
    <property type="nucleotide sequence ID" value="NZ_ADNY01000017.1"/>
</dbReference>
<feature type="region of interest" description="Disordered" evidence="1">
    <location>
        <begin position="82"/>
        <end position="118"/>
    </location>
</feature>
<dbReference type="Proteomes" id="UP000004069">
    <property type="component" value="Unassembled WGS sequence"/>
</dbReference>
<sequence>MPVIVKDPILVRIAKEGEKKQIYKNAPVVMTCTLDTKVNKLHGKLETIGDLPSLNAILTATSWEILSSNANAQVDNSRLRKAVMNTLNPKKETSTTNNTNYQNQPTNPPSTEEKNSTN</sequence>
<comment type="caution">
    <text evidence="2">The sequence shown here is derived from an EMBL/GenBank/DDBJ whole genome shotgun (WGS) entry which is preliminary data.</text>
</comment>
<keyword evidence="3" id="KW-1185">Reference proteome</keyword>
<evidence type="ECO:0000256" key="1">
    <source>
        <dbReference type="SAM" id="MobiDB-lite"/>
    </source>
</evidence>
<proteinExistence type="predicted"/>
<dbReference type="EMBL" id="ADNY01000017">
    <property type="protein sequence ID" value="EFG55828.1"/>
    <property type="molecule type" value="Genomic_DNA"/>
</dbReference>